<evidence type="ECO:0000313" key="5">
    <source>
        <dbReference type="EMBL" id="CRH04313.1"/>
    </source>
</evidence>
<comment type="similarity">
    <text evidence="2">Belongs to the bacterial solute-binding protein 2 family.</text>
</comment>
<dbReference type="GO" id="GO:0030246">
    <property type="term" value="F:carbohydrate binding"/>
    <property type="evidence" value="ECO:0007669"/>
    <property type="project" value="UniProtKB-ARBA"/>
</dbReference>
<dbReference type="PANTHER" id="PTHR46847:SF1">
    <property type="entry name" value="D-ALLOSE-BINDING PERIPLASMIC PROTEIN-RELATED"/>
    <property type="match status" value="1"/>
</dbReference>
<reference evidence="5" key="1">
    <citation type="submission" date="2015-04" db="EMBL/GenBank/DDBJ databases">
        <authorList>
            <person name="Syromyatnikov M.Y."/>
            <person name="Popov V.N."/>
        </authorList>
    </citation>
    <scope>NUCLEOTIDE SEQUENCE</scope>
    <source>
        <strain evidence="5">MO-1</strain>
    </source>
</reference>
<proteinExistence type="inferred from homology"/>
<evidence type="ECO:0000256" key="2">
    <source>
        <dbReference type="ARBA" id="ARBA00007639"/>
    </source>
</evidence>
<comment type="subcellular location">
    <subcellularLocation>
        <location evidence="1">Cell envelope</location>
    </subcellularLocation>
</comment>
<dbReference type="CDD" id="cd01536">
    <property type="entry name" value="PBP1_ABC_sugar_binding-like"/>
    <property type="match status" value="1"/>
</dbReference>
<evidence type="ECO:0000259" key="4">
    <source>
        <dbReference type="Pfam" id="PF13407"/>
    </source>
</evidence>
<evidence type="ECO:0000256" key="3">
    <source>
        <dbReference type="ARBA" id="ARBA00022729"/>
    </source>
</evidence>
<dbReference type="PANTHER" id="PTHR46847">
    <property type="entry name" value="D-ALLOSE-BINDING PERIPLASMIC PROTEIN-RELATED"/>
    <property type="match status" value="1"/>
</dbReference>
<dbReference type="InterPro" id="IPR028082">
    <property type="entry name" value="Peripla_BP_I"/>
</dbReference>
<organism evidence="5">
    <name type="scientific">Magnetococcus massalia (strain MO-1)</name>
    <dbReference type="NCBI Taxonomy" id="451514"/>
    <lineage>
        <taxon>Bacteria</taxon>
        <taxon>Pseudomonadati</taxon>
        <taxon>Pseudomonadota</taxon>
        <taxon>Magnetococcia</taxon>
        <taxon>Magnetococcales</taxon>
        <taxon>Magnetococcaceae</taxon>
        <taxon>Magnetococcus</taxon>
    </lineage>
</organism>
<keyword evidence="3" id="KW-0732">Signal</keyword>
<dbReference type="GO" id="GO:0030313">
    <property type="term" value="C:cell envelope"/>
    <property type="evidence" value="ECO:0007669"/>
    <property type="project" value="UniProtKB-SubCell"/>
</dbReference>
<accession>A0A1S7LD48</accession>
<dbReference type="EMBL" id="LO017727">
    <property type="protein sequence ID" value="CRH04313.1"/>
    <property type="molecule type" value="Genomic_DNA"/>
</dbReference>
<dbReference type="InterPro" id="IPR025997">
    <property type="entry name" value="SBP_2_dom"/>
</dbReference>
<name>A0A1S7LD48_MAGMO</name>
<dbReference type="Gene3D" id="3.40.50.2300">
    <property type="match status" value="2"/>
</dbReference>
<dbReference type="Pfam" id="PF13407">
    <property type="entry name" value="Peripla_BP_4"/>
    <property type="match status" value="1"/>
</dbReference>
<evidence type="ECO:0000256" key="1">
    <source>
        <dbReference type="ARBA" id="ARBA00004196"/>
    </source>
</evidence>
<sequence>MGSKKISLVGLLVLLCLVVTLQTKLVMGADWKKLRTLQGRALLEYVQSLELSSQEALAFWKKIPVSRANAQVHALFRKEAFRIYMQKYPRPRGRAPVFRSGMGREARGPISGQALKLPFTSVHPLPEGPIGDANKTYRIGYAIHGMSHPWLLNNADSALWQANRHPNVELTVYDPQFDNAKQVAKIDQWVAEGYDGILVWPMQEAPTGPPVERAAAAKVPVVSVDRMVGSKRFLAAVTGNFPANGAQQGVYLVHRLMQELGEVKGRILMIRKPLGSTADSMRTGHFLKVVSYFPGLQIVESRHNPSNRADSRQQVAEALEKYADIDVIFCTGAEQGMGAVQAVDAANRWDSRAGGRRIIVLSNDDLFEALEAMRQDKIAVTAPYTPLLGGLGLRVLLKSLTGERVPRHVITPDLPMITKQKQNIYGIETLSIDEWVPYSYGRE</sequence>
<dbReference type="AlphaFoldDB" id="A0A1S7LD48"/>
<feature type="domain" description="Periplasmic binding protein" evidence="4">
    <location>
        <begin position="139"/>
        <end position="403"/>
    </location>
</feature>
<dbReference type="SUPFAM" id="SSF53822">
    <property type="entry name" value="Periplasmic binding protein-like I"/>
    <property type="match status" value="1"/>
</dbReference>
<gene>
    <name evidence="5" type="ORF">MAGMO_0097</name>
</gene>
<protein>
    <submittedName>
        <fullName evidence="5">Putative periplasmic binding protein/LacI transcriptional regulator</fullName>
    </submittedName>
</protein>